<dbReference type="eggNOG" id="ENOG50311DR">
    <property type="taxonomic scope" value="Bacteria"/>
</dbReference>
<reference evidence="2" key="1">
    <citation type="submission" date="2016-10" db="EMBL/GenBank/DDBJ databases">
        <authorList>
            <person name="Varghese N."/>
            <person name="Submissions S."/>
        </authorList>
    </citation>
    <scope>NUCLEOTIDE SEQUENCE [LARGE SCALE GENOMIC DNA]</scope>
    <source>
        <strain evidence="2">DSM 24729</strain>
    </source>
</reference>
<dbReference type="Proteomes" id="UP000182114">
    <property type="component" value="Unassembled WGS sequence"/>
</dbReference>
<evidence type="ECO:0000313" key="2">
    <source>
        <dbReference type="Proteomes" id="UP000182114"/>
    </source>
</evidence>
<dbReference type="RefSeq" id="WP_074538172.1">
    <property type="nucleotide sequence ID" value="NZ_CANMGP010000003.1"/>
</dbReference>
<organism evidence="1 2">
    <name type="scientific">Cellulophaga baltica</name>
    <dbReference type="NCBI Taxonomy" id="76594"/>
    <lineage>
        <taxon>Bacteria</taxon>
        <taxon>Pseudomonadati</taxon>
        <taxon>Bacteroidota</taxon>
        <taxon>Flavobacteriia</taxon>
        <taxon>Flavobacteriales</taxon>
        <taxon>Flavobacteriaceae</taxon>
        <taxon>Cellulophaga</taxon>
    </lineage>
</organism>
<accession>A0A1G7GF97</accession>
<proteinExistence type="predicted"/>
<keyword evidence="2" id="KW-1185">Reference proteome</keyword>
<name>A0A1G7GF97_9FLAO</name>
<sequence length="411" mass="47729">MKKQEVDSLPLTAAYFKLLLEDLYAKFKENHKLNELPKSMQFFGYGNYNAEKPNLKSDLEQIGSDFINGKYLYDKVRDYHKGKPVIKLNRYYKAIVLLYLGYESIDQFLNKNTLGDVTEKKQLDLLYDATANQTYYYVNYYFGEENLILKGETVISNNWKKVKHTYVYPKEDGSIETHYNFGNIIRREDTLHINSKTLLDGKLVEGASEIYYVGHNDLASLKFLIGTYCTFDNYTNTVAGEAIWEKCASKEDMEERVKDPRIPPYIAMEVRNKRIVNKSIVPTQFLEISNHSPYASIYESLTGTYEFNFMIDGVGVEQLKFKIAPNNYKMIPLTENVYFENDSLKLLNKGSVVHFSFDFTGIIAFDQVQIYFKTYFLKPNSEIQNGTFSGIDNENRLVNGEVRIQFKANVY</sequence>
<evidence type="ECO:0000313" key="1">
    <source>
        <dbReference type="EMBL" id="SDE86817.1"/>
    </source>
</evidence>
<protein>
    <submittedName>
        <fullName evidence="1">Uncharacterized protein</fullName>
    </submittedName>
</protein>
<gene>
    <name evidence="1" type="ORF">SAMN04487992_104343</name>
</gene>
<dbReference type="EMBL" id="FNBD01000004">
    <property type="protein sequence ID" value="SDE86817.1"/>
    <property type="molecule type" value="Genomic_DNA"/>
</dbReference>
<dbReference type="AlphaFoldDB" id="A0A1G7GF97"/>